<name>A0A363NZA7_9SPHI</name>
<dbReference type="OrthoDB" id="697969at2"/>
<evidence type="ECO:0000313" key="1">
    <source>
        <dbReference type="EMBL" id="PUV26154.1"/>
    </source>
</evidence>
<comment type="caution">
    <text evidence="1">The sequence shown here is derived from an EMBL/GenBank/DDBJ whole genome shotgun (WGS) entry which is preliminary data.</text>
</comment>
<dbReference type="PROSITE" id="PS51257">
    <property type="entry name" value="PROKAR_LIPOPROTEIN"/>
    <property type="match status" value="1"/>
</dbReference>
<proteinExistence type="predicted"/>
<sequence length="332" mass="38126">MKYFFVLLLGLFLLSSCDKEEVDHDSMEIDGSTFANKNQFISRSVGFSVNQLYVDQTVDKNFYLGTVWGLKDTMPTVGLTPLRSHYKPFKITLVPTTPVIPSVKIVPTFEGIRSYARKNKSSEPAMSGFSVTDFFDYESIRYHLNNSPDVDSVLKLVEHHDSTTIKRAYSCLMRSENISFSLMAQLNEFSSAFRSKDVVQLMQDGFNPYYMNVVNYGTHVIMMGESDFPRIDFKNALDKLLSGQPLTEKEETILNASDLLIYLRGGKKESFIKRGNGLEGIVKLVKEFKKEFEKQSNSFDFPISYSLRSLDDFSLLKFWYSYDFLVREEKSN</sequence>
<dbReference type="SUPFAM" id="SSF56978">
    <property type="entry name" value="Perfringolysin"/>
    <property type="match status" value="1"/>
</dbReference>
<dbReference type="EMBL" id="QCXX01000001">
    <property type="protein sequence ID" value="PUV26154.1"/>
    <property type="molecule type" value="Genomic_DNA"/>
</dbReference>
<organism evidence="1 2">
    <name type="scientific">Sphingobacterium athyrii</name>
    <dbReference type="NCBI Taxonomy" id="2152717"/>
    <lineage>
        <taxon>Bacteria</taxon>
        <taxon>Pseudomonadati</taxon>
        <taxon>Bacteroidota</taxon>
        <taxon>Sphingobacteriia</taxon>
        <taxon>Sphingobacteriales</taxon>
        <taxon>Sphingobacteriaceae</taxon>
        <taxon>Sphingobacterium</taxon>
    </lineage>
</organism>
<keyword evidence="2" id="KW-1185">Reference proteome</keyword>
<evidence type="ECO:0000313" key="2">
    <source>
        <dbReference type="Proteomes" id="UP000250831"/>
    </source>
</evidence>
<dbReference type="Proteomes" id="UP000250831">
    <property type="component" value="Unassembled WGS sequence"/>
</dbReference>
<protein>
    <submittedName>
        <fullName evidence="1">Uncharacterized protein</fullName>
    </submittedName>
</protein>
<dbReference type="AlphaFoldDB" id="A0A363NZA7"/>
<accession>A0A363NZA7</accession>
<dbReference type="RefSeq" id="WP_108632444.1">
    <property type="nucleotide sequence ID" value="NZ_DAMCKI010000008.1"/>
</dbReference>
<gene>
    <name evidence="1" type="ORF">DCO56_04120</name>
</gene>
<dbReference type="GO" id="GO:0015485">
    <property type="term" value="F:cholesterol binding"/>
    <property type="evidence" value="ECO:0007669"/>
    <property type="project" value="InterPro"/>
</dbReference>
<reference evidence="1 2" key="1">
    <citation type="submission" date="2018-04" db="EMBL/GenBank/DDBJ databases">
        <title>Sphingobacterium sp. M46 Genome.</title>
        <authorList>
            <person name="Cheng J."/>
            <person name="Li Y."/>
        </authorList>
    </citation>
    <scope>NUCLEOTIDE SEQUENCE [LARGE SCALE GENOMIC DNA]</scope>
    <source>
        <strain evidence="1 2">M46</strain>
    </source>
</reference>
<dbReference type="InterPro" id="IPR036359">
    <property type="entry name" value="Thiol_cytolysin_sf"/>
</dbReference>